<keyword evidence="1" id="KW-0378">Hydrolase</keyword>
<gene>
    <name evidence="2" type="ORF">FHP88_07125</name>
</gene>
<dbReference type="InterPro" id="IPR029069">
    <property type="entry name" value="HotDog_dom_sf"/>
</dbReference>
<dbReference type="Gene3D" id="3.10.129.10">
    <property type="entry name" value="Hotdog Thioesterase"/>
    <property type="match status" value="1"/>
</dbReference>
<dbReference type="RefSeq" id="WP_144358344.1">
    <property type="nucleotide sequence ID" value="NZ_VMNH01000006.1"/>
</dbReference>
<accession>A0A557SFY7</accession>
<dbReference type="EMBL" id="VMNH01000006">
    <property type="protein sequence ID" value="TVO76328.1"/>
    <property type="molecule type" value="Genomic_DNA"/>
</dbReference>
<dbReference type="InterPro" id="IPR050563">
    <property type="entry name" value="4-hydroxybenzoyl-CoA_TE"/>
</dbReference>
<dbReference type="CDD" id="cd00586">
    <property type="entry name" value="4HBT"/>
    <property type="match status" value="1"/>
</dbReference>
<proteinExistence type="predicted"/>
<evidence type="ECO:0000313" key="3">
    <source>
        <dbReference type="Proteomes" id="UP000316649"/>
    </source>
</evidence>
<comment type="caution">
    <text evidence="2">The sequence shown here is derived from an EMBL/GenBank/DDBJ whole genome shotgun (WGS) entry which is preliminary data.</text>
</comment>
<name>A0A557SFY7_9GAMM</name>
<dbReference type="OrthoDB" id="9799036at2"/>
<reference evidence="2 3" key="1">
    <citation type="submission" date="2019-07" db="EMBL/GenBank/DDBJ databases">
        <title>The pathways for chlorine oxyanion respiration interact through the shared metabolite chlorate.</title>
        <authorList>
            <person name="Barnum T.P."/>
            <person name="Cheng Y."/>
            <person name="Hill K.A."/>
            <person name="Lucas L.N."/>
            <person name="Carlson H.K."/>
            <person name="Coates J.D."/>
        </authorList>
    </citation>
    <scope>NUCLEOTIDE SEQUENCE [LARGE SCALE GENOMIC DNA]</scope>
    <source>
        <strain evidence="2 3">BK-1</strain>
    </source>
</reference>
<dbReference type="SUPFAM" id="SSF54637">
    <property type="entry name" value="Thioesterase/thiol ester dehydrase-isomerase"/>
    <property type="match status" value="1"/>
</dbReference>
<evidence type="ECO:0000256" key="1">
    <source>
        <dbReference type="ARBA" id="ARBA00022801"/>
    </source>
</evidence>
<organism evidence="2 3">
    <name type="scientific">Sedimenticola selenatireducens</name>
    <dbReference type="NCBI Taxonomy" id="191960"/>
    <lineage>
        <taxon>Bacteria</taxon>
        <taxon>Pseudomonadati</taxon>
        <taxon>Pseudomonadota</taxon>
        <taxon>Gammaproteobacteria</taxon>
        <taxon>Chromatiales</taxon>
        <taxon>Sedimenticolaceae</taxon>
        <taxon>Sedimenticola</taxon>
    </lineage>
</organism>
<evidence type="ECO:0000313" key="2">
    <source>
        <dbReference type="EMBL" id="TVO76328.1"/>
    </source>
</evidence>
<keyword evidence="3" id="KW-1185">Reference proteome</keyword>
<sequence>MNIETVHHKFELDITIQPGDIDQLGHVNNIVYLRWVQEAAIAHWSVLATEREKQRYLWVVAKHEIEYKRPAFTKDEVIAVTWVGKAVHRTFERHTELLRKSDGKVLAKALTLWCPIDAKTMQPTDVDEAIHARFSTQ</sequence>
<dbReference type="PANTHER" id="PTHR31793">
    <property type="entry name" value="4-HYDROXYBENZOYL-COA THIOESTERASE FAMILY MEMBER"/>
    <property type="match status" value="1"/>
</dbReference>
<dbReference type="AlphaFoldDB" id="A0A557SFY7"/>
<dbReference type="Pfam" id="PF13279">
    <property type="entry name" value="4HBT_2"/>
    <property type="match status" value="1"/>
</dbReference>
<protein>
    <submittedName>
        <fullName evidence="2">Acyl-CoA thioesterase</fullName>
    </submittedName>
</protein>
<dbReference type="GO" id="GO:0047617">
    <property type="term" value="F:fatty acyl-CoA hydrolase activity"/>
    <property type="evidence" value="ECO:0007669"/>
    <property type="project" value="TreeGrafter"/>
</dbReference>
<dbReference type="Proteomes" id="UP000316649">
    <property type="component" value="Unassembled WGS sequence"/>
</dbReference>
<dbReference type="PANTHER" id="PTHR31793:SF37">
    <property type="entry name" value="ACYL-COA THIOESTER HYDROLASE YBGC"/>
    <property type="match status" value="1"/>
</dbReference>